<dbReference type="OrthoDB" id="9766061at2"/>
<dbReference type="RefSeq" id="WP_066619715.1">
    <property type="nucleotide sequence ID" value="NZ_FQXL01000074.1"/>
</dbReference>
<proteinExistence type="predicted"/>
<dbReference type="InterPro" id="IPR021229">
    <property type="entry name" value="DUF2800"/>
</dbReference>
<gene>
    <name evidence="2" type="ORF">CLMAG_13890</name>
</gene>
<dbReference type="PATRIC" id="fig|1121326.3.peg.1359"/>
<dbReference type="Proteomes" id="UP000076603">
    <property type="component" value="Unassembled WGS sequence"/>
</dbReference>
<dbReference type="AlphaFoldDB" id="A0A161XI08"/>
<organism evidence="2 3">
    <name type="scientific">Clostridium magnum DSM 2767</name>
    <dbReference type="NCBI Taxonomy" id="1121326"/>
    <lineage>
        <taxon>Bacteria</taxon>
        <taxon>Bacillati</taxon>
        <taxon>Bacillota</taxon>
        <taxon>Clostridia</taxon>
        <taxon>Eubacteriales</taxon>
        <taxon>Clostridiaceae</taxon>
        <taxon>Clostridium</taxon>
    </lineage>
</organism>
<comment type="caution">
    <text evidence="2">The sequence shown here is derived from an EMBL/GenBank/DDBJ whole genome shotgun (WGS) entry which is preliminary data.</text>
</comment>
<sequence>MAQHAILSASSASRWMSCPPSARLEQNYENKTSGYAAEGTLAHELGELGLMHNLGEISTRKYNSEVKKVESNELFTKDMPDYVEIYVDTCMEKVSEAKAKTPDALFKIEQRLDFSRWVPEGFGTGDFVIIADGTMEICDLKYGKGVPVSAVGNKQMRLYALGAISEFEFLYDIEKVKMTIIQPRLDSISTDEISVEELLKWADEFVKPTAELAFKGEGEFCAGDHCGFCRAKAVCKARADKNMELAKYDFQEPDILSSIDIADILGRADELIKWAKDVQDWALAQALNGEEFPGWKVVEGRSNRKWTDENKVGEILLGQGFLENIIYTKKLTGISNMETALGKKEVNRLLGDYIVKPQGKPVLVVESDKREVFNSAKTDFE</sequence>
<accession>A0A161XI08</accession>
<evidence type="ECO:0000313" key="2">
    <source>
        <dbReference type="EMBL" id="KZL94336.1"/>
    </source>
</evidence>
<reference evidence="2 3" key="1">
    <citation type="submission" date="2016-04" db="EMBL/GenBank/DDBJ databases">
        <title>Genome sequence of Clostridium magnum DSM 2767.</title>
        <authorList>
            <person name="Poehlein A."/>
            <person name="Uhlig R."/>
            <person name="Fischer R."/>
            <person name="Bahl H."/>
            <person name="Daniel R."/>
        </authorList>
    </citation>
    <scope>NUCLEOTIDE SEQUENCE [LARGE SCALE GENOMIC DNA]</scope>
    <source>
        <strain evidence="2 3">DSM 2767</strain>
    </source>
</reference>
<dbReference type="Pfam" id="PF10926">
    <property type="entry name" value="DUF2800"/>
    <property type="match status" value="1"/>
</dbReference>
<protein>
    <submittedName>
        <fullName evidence="2">PD-(D/E)XK nuclease superfamily protein</fullName>
    </submittedName>
</protein>
<dbReference type="STRING" id="1121326.CLMAG_13890"/>
<dbReference type="Gene3D" id="3.90.320.10">
    <property type="match status" value="1"/>
</dbReference>
<keyword evidence="1" id="KW-0378">Hydrolase</keyword>
<name>A0A161XI08_9CLOT</name>
<dbReference type="InterPro" id="IPR011604">
    <property type="entry name" value="PDDEXK-like_dom_sf"/>
</dbReference>
<keyword evidence="3" id="KW-1185">Reference proteome</keyword>
<evidence type="ECO:0000313" key="3">
    <source>
        <dbReference type="Proteomes" id="UP000076603"/>
    </source>
</evidence>
<dbReference type="GO" id="GO:0016787">
    <property type="term" value="F:hydrolase activity"/>
    <property type="evidence" value="ECO:0007669"/>
    <property type="project" value="UniProtKB-KW"/>
</dbReference>
<evidence type="ECO:0000256" key="1">
    <source>
        <dbReference type="ARBA" id="ARBA00022801"/>
    </source>
</evidence>
<dbReference type="EMBL" id="LWAE01000001">
    <property type="protein sequence ID" value="KZL94336.1"/>
    <property type="molecule type" value="Genomic_DNA"/>
</dbReference>